<feature type="compositionally biased region" description="Polar residues" evidence="1">
    <location>
        <begin position="318"/>
        <end position="328"/>
    </location>
</feature>
<organism evidence="2 3">
    <name type="scientific">Stylonychia lemnae</name>
    <name type="common">Ciliate</name>
    <dbReference type="NCBI Taxonomy" id="5949"/>
    <lineage>
        <taxon>Eukaryota</taxon>
        <taxon>Sar</taxon>
        <taxon>Alveolata</taxon>
        <taxon>Ciliophora</taxon>
        <taxon>Intramacronucleata</taxon>
        <taxon>Spirotrichea</taxon>
        <taxon>Stichotrichia</taxon>
        <taxon>Sporadotrichida</taxon>
        <taxon>Oxytrichidae</taxon>
        <taxon>Stylonychinae</taxon>
        <taxon>Stylonychia</taxon>
    </lineage>
</organism>
<evidence type="ECO:0000313" key="3">
    <source>
        <dbReference type="Proteomes" id="UP000039865"/>
    </source>
</evidence>
<dbReference type="InParanoid" id="A0A077ZR79"/>
<keyword evidence="3" id="KW-1185">Reference proteome</keyword>
<feature type="compositionally biased region" description="Basic and acidic residues" evidence="1">
    <location>
        <begin position="302"/>
        <end position="313"/>
    </location>
</feature>
<evidence type="ECO:0000256" key="1">
    <source>
        <dbReference type="SAM" id="MobiDB-lite"/>
    </source>
</evidence>
<name>A0A077ZR79_STYLE</name>
<protein>
    <submittedName>
        <fullName evidence="2">Uncharacterized protein</fullName>
    </submittedName>
</protein>
<feature type="region of interest" description="Disordered" evidence="1">
    <location>
        <begin position="302"/>
        <end position="338"/>
    </location>
</feature>
<proteinExistence type="predicted"/>
<dbReference type="Proteomes" id="UP000039865">
    <property type="component" value="Unassembled WGS sequence"/>
</dbReference>
<reference evidence="2 3" key="1">
    <citation type="submission" date="2014-06" db="EMBL/GenBank/DDBJ databases">
        <authorList>
            <person name="Swart Estienne"/>
        </authorList>
    </citation>
    <scope>NUCLEOTIDE SEQUENCE [LARGE SCALE GENOMIC DNA]</scope>
    <source>
        <strain evidence="2 3">130c</strain>
    </source>
</reference>
<gene>
    <name evidence="2" type="primary">Contig7394.g367</name>
    <name evidence="2" type="ORF">STYLEM_910</name>
</gene>
<evidence type="ECO:0000313" key="2">
    <source>
        <dbReference type="EMBL" id="CDW71959.1"/>
    </source>
</evidence>
<dbReference type="EMBL" id="CCKQ01000859">
    <property type="protein sequence ID" value="CDW71959.1"/>
    <property type="molecule type" value="Genomic_DNA"/>
</dbReference>
<accession>A0A077ZR79</accession>
<dbReference type="AlphaFoldDB" id="A0A077ZR79"/>
<sequence>MEILINFYQIDVKSKISNPQSKLDLISIQIQSDLKVLVQSRIELQNIHLNYKNQQIFKQELSQIQQQVQQEYILENNYTIELKRFSEFSMNISIEAHELLKNLKQQLLNKDQNLITVQQRFQQLQIDIDTLQTLYKNCKSLFDEENLESFFEKQRQFKFKQRENIKQDDENDKDIAEQQANKQLNLDDDFRVKQPSKTEVFENFEILHQLKNDSQQQNKNQASINQFISEQQRYPNTSFMNELKQQLRRRQERIENEENLVFKEFDPVQGQFVEISKLDRDIKDKQLQQKLLQIKEEEQQLKLQQEREQRDMMRQNQSRSNPFGSSEGMSDLFAELRQKANQNLGNDEIFE</sequence>